<accession>A0A117M5I7</accession>
<organism evidence="2 3">
    <name type="scientific">candidate division TA06 bacterium 34_109</name>
    <dbReference type="NCBI Taxonomy" id="1635277"/>
    <lineage>
        <taxon>Bacteria</taxon>
        <taxon>Bacteria division TA06</taxon>
    </lineage>
</organism>
<keyword evidence="2" id="KW-0255">Endonuclease</keyword>
<dbReference type="PATRIC" id="fig|1635277.3.peg.2049"/>
<dbReference type="CDD" id="cd00085">
    <property type="entry name" value="HNHc"/>
    <property type="match status" value="1"/>
</dbReference>
<proteinExistence type="predicted"/>
<comment type="caution">
    <text evidence="2">The sequence shown here is derived from an EMBL/GenBank/DDBJ whole genome shotgun (WGS) entry which is preliminary data.</text>
</comment>
<dbReference type="PANTHER" id="PTHR33877">
    <property type="entry name" value="SLL1193 PROTEIN"/>
    <property type="match status" value="1"/>
</dbReference>
<dbReference type="AlphaFoldDB" id="A0A117M5I7"/>
<dbReference type="SMART" id="SM00507">
    <property type="entry name" value="HNHc"/>
    <property type="match status" value="1"/>
</dbReference>
<evidence type="ECO:0000313" key="3">
    <source>
        <dbReference type="Proteomes" id="UP000053467"/>
    </source>
</evidence>
<dbReference type="Gene3D" id="1.10.30.50">
    <property type="match status" value="1"/>
</dbReference>
<protein>
    <submittedName>
        <fullName evidence="2">HNH endonuclease domain protein</fullName>
    </submittedName>
</protein>
<dbReference type="InterPro" id="IPR002711">
    <property type="entry name" value="HNH"/>
</dbReference>
<dbReference type="GO" id="GO:0008270">
    <property type="term" value="F:zinc ion binding"/>
    <property type="evidence" value="ECO:0007669"/>
    <property type="project" value="InterPro"/>
</dbReference>
<gene>
    <name evidence="2" type="ORF">XE03_2013</name>
</gene>
<evidence type="ECO:0000313" key="2">
    <source>
        <dbReference type="EMBL" id="KUK85479.1"/>
    </source>
</evidence>
<sequence>MTKRTAISKRLRFEVFKRDSFKCQYCGRSAPDVILQVDHIVPVSEGGDNDMLNLITSCQSCNLGKSNIELNDDSAVIKRKNQADELQERREQMQMMIEWQMGLSEIEEMVVNEIEEFWYRLAPGYKFNEYGKNKLRSYIRKFELSEIISAMKDSASQYLKYSVDEEGNVKITSDSWNEAINKISGIIITKRKEKSDPNIKEIYYIRGILNNRLNYFNDRGYFTIVNKALNNGADIKDIKQIALDCINWTDFQVQINGLCKGDDDG</sequence>
<dbReference type="GO" id="GO:0003676">
    <property type="term" value="F:nucleic acid binding"/>
    <property type="evidence" value="ECO:0007669"/>
    <property type="project" value="InterPro"/>
</dbReference>
<keyword evidence="2" id="KW-0378">Hydrolase</keyword>
<dbReference type="GO" id="GO:0004519">
    <property type="term" value="F:endonuclease activity"/>
    <property type="evidence" value="ECO:0007669"/>
    <property type="project" value="UniProtKB-KW"/>
</dbReference>
<keyword evidence="2" id="KW-0540">Nuclease</keyword>
<dbReference type="EMBL" id="LGGX01000065">
    <property type="protein sequence ID" value="KUK85479.1"/>
    <property type="molecule type" value="Genomic_DNA"/>
</dbReference>
<dbReference type="Proteomes" id="UP000053467">
    <property type="component" value="Unassembled WGS sequence"/>
</dbReference>
<evidence type="ECO:0000259" key="1">
    <source>
        <dbReference type="SMART" id="SM00507"/>
    </source>
</evidence>
<dbReference type="InterPro" id="IPR052892">
    <property type="entry name" value="NA-targeting_endonuclease"/>
</dbReference>
<dbReference type="InterPro" id="IPR003615">
    <property type="entry name" value="HNH_nuc"/>
</dbReference>
<reference evidence="3" key="1">
    <citation type="journal article" date="2015" name="MBio">
        <title>Genome-Resolved Metagenomic Analysis Reveals Roles for Candidate Phyla and Other Microbial Community Members in Biogeochemical Transformations in Oil Reservoirs.</title>
        <authorList>
            <person name="Hu P."/>
            <person name="Tom L."/>
            <person name="Singh A."/>
            <person name="Thomas B.C."/>
            <person name="Baker B.J."/>
            <person name="Piceno Y.M."/>
            <person name="Andersen G.L."/>
            <person name="Banfield J.F."/>
        </authorList>
    </citation>
    <scope>NUCLEOTIDE SEQUENCE [LARGE SCALE GENOMIC DNA]</scope>
</reference>
<feature type="domain" description="HNH nuclease" evidence="1">
    <location>
        <begin position="10"/>
        <end position="63"/>
    </location>
</feature>
<dbReference type="Pfam" id="PF01844">
    <property type="entry name" value="HNH"/>
    <property type="match status" value="1"/>
</dbReference>
<dbReference type="PANTHER" id="PTHR33877:SF2">
    <property type="entry name" value="OS07G0170200 PROTEIN"/>
    <property type="match status" value="1"/>
</dbReference>
<name>A0A117M5I7_UNCT6</name>